<reference evidence="3 4" key="1">
    <citation type="submission" date="2016-05" db="EMBL/GenBank/DDBJ databases">
        <title>Single-cell genome of chain-forming Candidatus Thiomargarita nelsonii and comparison to other large sulfur-oxidizing bacteria.</title>
        <authorList>
            <person name="Winkel M."/>
            <person name="Salman V."/>
            <person name="Woyke T."/>
            <person name="Schulz-Vogt H."/>
            <person name="Richter M."/>
            <person name="Flood B."/>
            <person name="Bailey J."/>
            <person name="Amann R."/>
            <person name="Mussmann M."/>
        </authorList>
    </citation>
    <scope>NUCLEOTIDE SEQUENCE [LARGE SCALE GENOMIC DNA]</scope>
    <source>
        <strain evidence="3 4">THI036</strain>
    </source>
</reference>
<organism evidence="3 4">
    <name type="scientific">Candidatus Thiomargarita nelsonii</name>
    <dbReference type="NCBI Taxonomy" id="1003181"/>
    <lineage>
        <taxon>Bacteria</taxon>
        <taxon>Pseudomonadati</taxon>
        <taxon>Pseudomonadota</taxon>
        <taxon>Gammaproteobacteria</taxon>
        <taxon>Thiotrichales</taxon>
        <taxon>Thiotrichaceae</taxon>
        <taxon>Thiomargarita</taxon>
    </lineage>
</organism>
<accession>A0A176S224</accession>
<keyword evidence="1 3" id="KW-0347">Helicase</keyword>
<dbReference type="CDD" id="cd18011">
    <property type="entry name" value="DEXDc_RapA"/>
    <property type="match status" value="1"/>
</dbReference>
<dbReference type="SUPFAM" id="SSF52540">
    <property type="entry name" value="P-loop containing nucleoside triphosphate hydrolases"/>
    <property type="match status" value="1"/>
</dbReference>
<evidence type="ECO:0000259" key="2">
    <source>
        <dbReference type="PROSITE" id="PS51192"/>
    </source>
</evidence>
<feature type="non-terminal residue" evidence="3">
    <location>
        <position position="1"/>
    </location>
</feature>
<keyword evidence="1 3" id="KW-0378">Hydrolase</keyword>
<feature type="non-terminal residue" evidence="3">
    <location>
        <position position="289"/>
    </location>
</feature>
<protein>
    <submittedName>
        <fullName evidence="3">Helicase domain-containing protein</fullName>
    </submittedName>
</protein>
<dbReference type="SMART" id="SM00487">
    <property type="entry name" value="DEXDc"/>
    <property type="match status" value="1"/>
</dbReference>
<dbReference type="InterPro" id="IPR000330">
    <property type="entry name" value="SNF2_N"/>
</dbReference>
<keyword evidence="1 3" id="KW-0067">ATP-binding</keyword>
<dbReference type="InterPro" id="IPR038718">
    <property type="entry name" value="SNF2-like_sf"/>
</dbReference>
<dbReference type="PANTHER" id="PTHR10799">
    <property type="entry name" value="SNF2/RAD54 HELICASE FAMILY"/>
    <property type="match status" value="1"/>
</dbReference>
<evidence type="ECO:0000313" key="3">
    <source>
        <dbReference type="EMBL" id="OAD21959.1"/>
    </source>
</evidence>
<comment type="caution">
    <text evidence="3">The sequence shown here is derived from an EMBL/GenBank/DDBJ whole genome shotgun (WGS) entry which is preliminary data.</text>
</comment>
<keyword evidence="1 3" id="KW-0547">Nucleotide-binding</keyword>
<dbReference type="PROSITE" id="PS51192">
    <property type="entry name" value="HELICASE_ATP_BIND_1"/>
    <property type="match status" value="1"/>
</dbReference>
<dbReference type="Proteomes" id="UP000076962">
    <property type="component" value="Unassembled WGS sequence"/>
</dbReference>
<dbReference type="GO" id="GO:0005524">
    <property type="term" value="F:ATP binding"/>
    <property type="evidence" value="ECO:0007669"/>
    <property type="project" value="UniProtKB-KW"/>
</dbReference>
<keyword evidence="4" id="KW-1185">Reference proteome</keyword>
<proteinExistence type="predicted"/>
<dbReference type="GO" id="GO:0004386">
    <property type="term" value="F:helicase activity"/>
    <property type="evidence" value="ECO:0007669"/>
    <property type="project" value="UniProtKB-KW"/>
</dbReference>
<dbReference type="Pfam" id="PF00176">
    <property type="entry name" value="SNF2-rel_dom"/>
    <property type="match status" value="1"/>
</dbReference>
<dbReference type="EMBL" id="LUTY01001269">
    <property type="protein sequence ID" value="OAD21959.1"/>
    <property type="molecule type" value="Genomic_DNA"/>
</dbReference>
<gene>
    <name evidence="3" type="ORF">THIOM_002260</name>
</gene>
<feature type="domain" description="Helicase ATP-binding" evidence="2">
    <location>
        <begin position="30"/>
        <end position="202"/>
    </location>
</feature>
<dbReference type="InterPro" id="IPR057342">
    <property type="entry name" value="DEXDc_RapA"/>
</dbReference>
<dbReference type="InterPro" id="IPR027417">
    <property type="entry name" value="P-loop_NTPase"/>
</dbReference>
<sequence>QLAHLFDPMMAVHAANVEPLPHQISAVYESMLPQIPLRFLLADEAGAGKTIMAGLLISELLARATVKRVLIIAPGALTEQWQDELLEKFNLKFEIFSSEKQAESASGNYFDEQPYLITRLDQLSRNPKYQTKLGYTQWDLIVVDEAHKLSASAFGQKVKKTKRFQLGEKLKTMTQHLLLMTATPHNGKEADFQLFLSLLDEDRFCGKFREGTHNIDVSDMMRRMLKEELLKFDATPLFPERRAYSVNYELSLPEMGLYDDVTDYVRHEMDRADKLNKNHKGNVGFALTQ</sequence>
<evidence type="ECO:0000256" key="1">
    <source>
        <dbReference type="ARBA" id="ARBA00022806"/>
    </source>
</evidence>
<name>A0A176S224_9GAMM</name>
<dbReference type="Gene3D" id="3.40.50.10810">
    <property type="entry name" value="Tandem AAA-ATPase domain"/>
    <property type="match status" value="1"/>
</dbReference>
<dbReference type="AlphaFoldDB" id="A0A176S224"/>
<evidence type="ECO:0000313" key="4">
    <source>
        <dbReference type="Proteomes" id="UP000076962"/>
    </source>
</evidence>
<dbReference type="InterPro" id="IPR014001">
    <property type="entry name" value="Helicase_ATP-bd"/>
</dbReference>